<name>A0A0B7AIL6_9EUPU</name>
<dbReference type="AlphaFoldDB" id="A0A0B7AIL6"/>
<dbReference type="Pfam" id="PF01237">
    <property type="entry name" value="Oxysterol_BP"/>
    <property type="match status" value="1"/>
</dbReference>
<dbReference type="SUPFAM" id="SSF144000">
    <property type="entry name" value="Oxysterol-binding protein-like"/>
    <property type="match status" value="1"/>
</dbReference>
<accession>A0A0B7AIL6</accession>
<dbReference type="EMBL" id="HACG01032900">
    <property type="protein sequence ID" value="CEK79765.1"/>
    <property type="molecule type" value="Transcribed_RNA"/>
</dbReference>
<dbReference type="InterPro" id="IPR000648">
    <property type="entry name" value="Oxysterol-bd"/>
</dbReference>
<sequence length="60" mass="6914">MAECQLCHTHVIVGSLWVEHYGVMEITNNSNNISAVLNFKQSGWLPRTCTMWKVLYTETK</sequence>
<proteinExistence type="predicted"/>
<dbReference type="Gene3D" id="2.40.160.120">
    <property type="match status" value="1"/>
</dbReference>
<evidence type="ECO:0000313" key="1">
    <source>
        <dbReference type="EMBL" id="CEK79765.1"/>
    </source>
</evidence>
<dbReference type="InterPro" id="IPR037239">
    <property type="entry name" value="OSBP_sf"/>
</dbReference>
<reference evidence="1" key="1">
    <citation type="submission" date="2014-12" db="EMBL/GenBank/DDBJ databases">
        <title>Insight into the proteome of Arion vulgaris.</title>
        <authorList>
            <person name="Aradska J."/>
            <person name="Bulat T."/>
            <person name="Smidak R."/>
            <person name="Sarate P."/>
            <person name="Gangsoo J."/>
            <person name="Sialana F."/>
            <person name="Bilban M."/>
            <person name="Lubec G."/>
        </authorList>
    </citation>
    <scope>NUCLEOTIDE SEQUENCE</scope>
    <source>
        <tissue evidence="1">Skin</tissue>
    </source>
</reference>
<organism evidence="1">
    <name type="scientific">Arion vulgaris</name>
    <dbReference type="NCBI Taxonomy" id="1028688"/>
    <lineage>
        <taxon>Eukaryota</taxon>
        <taxon>Metazoa</taxon>
        <taxon>Spiralia</taxon>
        <taxon>Lophotrochozoa</taxon>
        <taxon>Mollusca</taxon>
        <taxon>Gastropoda</taxon>
        <taxon>Heterobranchia</taxon>
        <taxon>Euthyneura</taxon>
        <taxon>Panpulmonata</taxon>
        <taxon>Eupulmonata</taxon>
        <taxon>Stylommatophora</taxon>
        <taxon>Helicina</taxon>
        <taxon>Arionoidea</taxon>
        <taxon>Arionidae</taxon>
        <taxon>Arion</taxon>
    </lineage>
</organism>
<gene>
    <name evidence="1" type="primary">ORF117351</name>
</gene>
<protein>
    <submittedName>
        <fullName evidence="1">Uncharacterized protein</fullName>
    </submittedName>
</protein>
<dbReference type="GO" id="GO:0008289">
    <property type="term" value="F:lipid binding"/>
    <property type="evidence" value="ECO:0007669"/>
    <property type="project" value="InterPro"/>
</dbReference>